<keyword evidence="10" id="KW-0503">Monooxygenase</keyword>
<comment type="similarity">
    <text evidence="4">Belongs to the biopterin-dependent aromatic amino acid hydroxylase family.</text>
</comment>
<evidence type="ECO:0000256" key="11">
    <source>
        <dbReference type="ARBA" id="ARBA00023232"/>
    </source>
</evidence>
<gene>
    <name evidence="14" type="primary">phhA_2</name>
    <name evidence="14" type="ORF">GALL_237700</name>
</gene>
<evidence type="ECO:0000256" key="6">
    <source>
        <dbReference type="ARBA" id="ARBA00020276"/>
    </source>
</evidence>
<comment type="catalytic activity">
    <reaction evidence="1">
        <text>(6R)-L-erythro-5,6,7,8-tetrahydrobiopterin + L-phenylalanine + O2 = (4aS,6R)-4a-hydroxy-L-erythro-5,6,7,8-tetrahydrobiopterin + L-tyrosine</text>
        <dbReference type="Rhea" id="RHEA:20273"/>
        <dbReference type="ChEBI" id="CHEBI:15379"/>
        <dbReference type="ChEBI" id="CHEBI:15642"/>
        <dbReference type="ChEBI" id="CHEBI:58095"/>
        <dbReference type="ChEBI" id="CHEBI:58315"/>
        <dbReference type="ChEBI" id="CHEBI:59560"/>
        <dbReference type="EC" id="1.14.16.1"/>
    </reaction>
</comment>
<evidence type="ECO:0000256" key="9">
    <source>
        <dbReference type="ARBA" id="ARBA00023004"/>
    </source>
</evidence>
<dbReference type="CDD" id="cd03348">
    <property type="entry name" value="pro_PheOH"/>
    <property type="match status" value="1"/>
</dbReference>
<dbReference type="EC" id="1.14.16.1" evidence="5"/>
<dbReference type="InterPro" id="IPR001273">
    <property type="entry name" value="ArAA_hydroxylase"/>
</dbReference>
<keyword evidence="11" id="KW-0585">Phenylalanine catabolism</keyword>
<dbReference type="InterPro" id="IPR019774">
    <property type="entry name" value="Aromatic-AA_hydroxylase_C"/>
</dbReference>
<feature type="domain" description="Biopterin-dependent aromatic amino acid hydroxylase family profile" evidence="13">
    <location>
        <begin position="1"/>
        <end position="306"/>
    </location>
</feature>
<dbReference type="InterPro" id="IPR018301">
    <property type="entry name" value="ArAA_hydroxylase_Fe/CU_BS"/>
</dbReference>
<accession>A0A1J5RQ83</accession>
<comment type="caution">
    <text evidence="14">The sequence shown here is derived from an EMBL/GenBank/DDBJ whole genome shotgun (WGS) entry which is preliminary data.</text>
</comment>
<dbReference type="InterPro" id="IPR036951">
    <property type="entry name" value="ArAA_hydroxylase_sf"/>
</dbReference>
<keyword evidence="8 14" id="KW-0560">Oxidoreductase</keyword>
<evidence type="ECO:0000313" key="14">
    <source>
        <dbReference type="EMBL" id="OIQ94244.1"/>
    </source>
</evidence>
<keyword evidence="9" id="KW-0408">Iron</keyword>
<organism evidence="14">
    <name type="scientific">mine drainage metagenome</name>
    <dbReference type="NCBI Taxonomy" id="410659"/>
    <lineage>
        <taxon>unclassified sequences</taxon>
        <taxon>metagenomes</taxon>
        <taxon>ecological metagenomes</taxon>
    </lineage>
</organism>
<evidence type="ECO:0000256" key="7">
    <source>
        <dbReference type="ARBA" id="ARBA00022723"/>
    </source>
</evidence>
<dbReference type="PROSITE" id="PS51410">
    <property type="entry name" value="BH4_AAA_HYDROXYL_2"/>
    <property type="match status" value="1"/>
</dbReference>
<dbReference type="Pfam" id="PF00351">
    <property type="entry name" value="Biopterin_H"/>
    <property type="match status" value="1"/>
</dbReference>
<comment type="pathway">
    <text evidence="3">Amino-acid degradation; L-phenylalanine degradation; acetoacetate and fumarate from L-phenylalanine: step 1/6.</text>
</comment>
<evidence type="ECO:0000259" key="13">
    <source>
        <dbReference type="PROSITE" id="PS51410"/>
    </source>
</evidence>
<dbReference type="GO" id="GO:0005506">
    <property type="term" value="F:iron ion binding"/>
    <property type="evidence" value="ECO:0007669"/>
    <property type="project" value="InterPro"/>
</dbReference>
<dbReference type="PROSITE" id="PS00367">
    <property type="entry name" value="BH4_AAA_HYDROXYL_1"/>
    <property type="match status" value="1"/>
</dbReference>
<dbReference type="InterPro" id="IPR036329">
    <property type="entry name" value="Aro-AA_hydroxylase_C_sf"/>
</dbReference>
<dbReference type="AlphaFoldDB" id="A0A1J5RQ83"/>
<evidence type="ECO:0000256" key="8">
    <source>
        <dbReference type="ARBA" id="ARBA00023002"/>
    </source>
</evidence>
<evidence type="ECO:0000256" key="5">
    <source>
        <dbReference type="ARBA" id="ARBA00011995"/>
    </source>
</evidence>
<dbReference type="GO" id="GO:0006559">
    <property type="term" value="P:L-phenylalanine catabolic process"/>
    <property type="evidence" value="ECO:0007669"/>
    <property type="project" value="UniProtKB-UniPathway"/>
</dbReference>
<protein>
    <recommendedName>
        <fullName evidence="6">Phenylalanine-4-hydroxylase</fullName>
        <ecNumber evidence="5">1.14.16.1</ecNumber>
    </recommendedName>
    <alternativeName>
        <fullName evidence="12">Phe-4-monooxygenase</fullName>
    </alternativeName>
</protein>
<reference evidence="14" key="1">
    <citation type="submission" date="2016-10" db="EMBL/GenBank/DDBJ databases">
        <title>Sequence of Gallionella enrichment culture.</title>
        <authorList>
            <person name="Poehlein A."/>
            <person name="Muehling M."/>
            <person name="Daniel R."/>
        </authorList>
    </citation>
    <scope>NUCLEOTIDE SEQUENCE</scope>
</reference>
<dbReference type="GO" id="GO:0004505">
    <property type="term" value="F:phenylalanine 4-monooxygenase activity"/>
    <property type="evidence" value="ECO:0007669"/>
    <property type="project" value="UniProtKB-EC"/>
</dbReference>
<dbReference type="Gene3D" id="1.10.800.10">
    <property type="entry name" value="Aromatic amino acid hydroxylase"/>
    <property type="match status" value="1"/>
</dbReference>
<evidence type="ECO:0000256" key="10">
    <source>
        <dbReference type="ARBA" id="ARBA00023033"/>
    </source>
</evidence>
<keyword evidence="7" id="KW-0479">Metal-binding</keyword>
<dbReference type="NCBIfam" id="NF008877">
    <property type="entry name" value="PRK11913.1-2"/>
    <property type="match status" value="1"/>
</dbReference>
<evidence type="ECO:0000256" key="2">
    <source>
        <dbReference type="ARBA" id="ARBA00001954"/>
    </source>
</evidence>
<dbReference type="PANTHER" id="PTHR11473:SF24">
    <property type="entry name" value="PHENYLALANINE-4-HYDROXYLASE"/>
    <property type="match status" value="1"/>
</dbReference>
<evidence type="ECO:0000256" key="1">
    <source>
        <dbReference type="ARBA" id="ARBA00001060"/>
    </source>
</evidence>
<evidence type="ECO:0000256" key="4">
    <source>
        <dbReference type="ARBA" id="ARBA00009712"/>
    </source>
</evidence>
<comment type="cofactor">
    <cofactor evidence="2">
        <name>Fe(2+)</name>
        <dbReference type="ChEBI" id="CHEBI:29033"/>
    </cofactor>
</comment>
<dbReference type="EMBL" id="MLJW01000190">
    <property type="protein sequence ID" value="OIQ94244.1"/>
    <property type="molecule type" value="Genomic_DNA"/>
</dbReference>
<dbReference type="InterPro" id="IPR005960">
    <property type="entry name" value="Phe-4-hydroxylase_mono"/>
</dbReference>
<sequence>MIASPTPDRATHATVPVTYGEASITPRGDYAQATAGYTCDQHWERYTPAEHALFSRLYARQMALLPGRACDEFLHALPHLQAGGGIPRFDAINAQLRPATGWEIVAVPGLIPEAAFFRLLAARRFPVTVWLRKPQEFDYIVEPDLFHDLFGHVPLLFEPSFADAMQAFGISGLKAEGLHATQYLARFYWYTVEFGLMRTARGLRIYGAGILSSGGEIGHSLHSSLARRVPFDPLRVMRSRYRIDDYQPIYSVIDSFAQLFAATATDFAPLYAAAAAMPDIAPGATLPGEAILAPMAGSGDHAIGAA</sequence>
<dbReference type="UniPathway" id="UPA00139">
    <property type="reaction ID" value="UER00337"/>
</dbReference>
<dbReference type="PANTHER" id="PTHR11473">
    <property type="entry name" value="AROMATIC AMINO ACID HYDROXYLASE"/>
    <property type="match status" value="1"/>
</dbReference>
<evidence type="ECO:0000256" key="12">
    <source>
        <dbReference type="ARBA" id="ARBA00029922"/>
    </source>
</evidence>
<name>A0A1J5RQ83_9ZZZZ</name>
<proteinExistence type="inferred from homology"/>
<dbReference type="SUPFAM" id="SSF56534">
    <property type="entry name" value="Aromatic aminoacid monoxygenases, catalytic and oligomerization domains"/>
    <property type="match status" value="1"/>
</dbReference>
<evidence type="ECO:0000256" key="3">
    <source>
        <dbReference type="ARBA" id="ARBA00005088"/>
    </source>
</evidence>
<dbReference type="NCBIfam" id="TIGR01267">
    <property type="entry name" value="Phe4hydrox_mono"/>
    <property type="match status" value="1"/>
</dbReference>
<dbReference type="PRINTS" id="PR00372">
    <property type="entry name" value="FYWHYDRXLASE"/>
</dbReference>